<feature type="transmembrane region" description="Helical" evidence="1">
    <location>
        <begin position="38"/>
        <end position="56"/>
    </location>
</feature>
<evidence type="ECO:0000313" key="3">
    <source>
        <dbReference type="Proteomes" id="UP001597061"/>
    </source>
</evidence>
<keyword evidence="1" id="KW-0472">Membrane</keyword>
<evidence type="ECO:0000313" key="2">
    <source>
        <dbReference type="EMBL" id="MFD0989735.1"/>
    </source>
</evidence>
<gene>
    <name evidence="2" type="ORF">ACFQ1R_06485</name>
</gene>
<keyword evidence="3" id="KW-1185">Reference proteome</keyword>
<proteinExistence type="predicted"/>
<comment type="caution">
    <text evidence="2">The sequence shown here is derived from an EMBL/GenBank/DDBJ whole genome shotgun (WGS) entry which is preliminary data.</text>
</comment>
<feature type="transmembrane region" description="Helical" evidence="1">
    <location>
        <begin position="126"/>
        <end position="146"/>
    </location>
</feature>
<dbReference type="RefSeq" id="WP_379925321.1">
    <property type="nucleotide sequence ID" value="NZ_JBHTJI010000001.1"/>
</dbReference>
<feature type="transmembrane region" description="Helical" evidence="1">
    <location>
        <begin position="76"/>
        <end position="94"/>
    </location>
</feature>
<feature type="transmembrane region" description="Helical" evidence="1">
    <location>
        <begin position="166"/>
        <end position="194"/>
    </location>
</feature>
<sequence>MDELELLKKDWKKQDTSKYPQLTYKEIYSMIHAKSSNIVKWIFIISLLEFAFWLVISVLLKGTPISNKMNDLDIDHILIPLTIVSYIVLIYFFYQFYKNHKNISATDNSKTLIENILKTRQTVKQYVVFNLAFLVLGTFLGATYGLKHDPNITAQLQSASLNGGVFQIYAGIIIVTILLLAAAIGILLLIYWLTYGLLLKRLNRNYNELKKLEI</sequence>
<protein>
    <submittedName>
        <fullName evidence="2">Uncharacterized protein</fullName>
    </submittedName>
</protein>
<keyword evidence="1" id="KW-0812">Transmembrane</keyword>
<organism evidence="2 3">
    <name type="scientific">Mariniflexile jejuense</name>
    <dbReference type="NCBI Taxonomy" id="1173582"/>
    <lineage>
        <taxon>Bacteria</taxon>
        <taxon>Pseudomonadati</taxon>
        <taxon>Bacteroidota</taxon>
        <taxon>Flavobacteriia</taxon>
        <taxon>Flavobacteriales</taxon>
        <taxon>Flavobacteriaceae</taxon>
        <taxon>Mariniflexile</taxon>
    </lineage>
</organism>
<dbReference type="EMBL" id="JBHTJI010000001">
    <property type="protein sequence ID" value="MFD0989735.1"/>
    <property type="molecule type" value="Genomic_DNA"/>
</dbReference>
<reference evidence="3" key="1">
    <citation type="journal article" date="2019" name="Int. J. Syst. Evol. Microbiol.">
        <title>The Global Catalogue of Microorganisms (GCM) 10K type strain sequencing project: providing services to taxonomists for standard genome sequencing and annotation.</title>
        <authorList>
            <consortium name="The Broad Institute Genomics Platform"/>
            <consortium name="The Broad Institute Genome Sequencing Center for Infectious Disease"/>
            <person name="Wu L."/>
            <person name="Ma J."/>
        </authorList>
    </citation>
    <scope>NUCLEOTIDE SEQUENCE [LARGE SCALE GENOMIC DNA]</scope>
    <source>
        <strain evidence="3">CCUG 62414</strain>
    </source>
</reference>
<name>A0ABW3JIU0_9FLAO</name>
<evidence type="ECO:0000256" key="1">
    <source>
        <dbReference type="SAM" id="Phobius"/>
    </source>
</evidence>
<keyword evidence="1" id="KW-1133">Transmembrane helix</keyword>
<dbReference type="Proteomes" id="UP001597061">
    <property type="component" value="Unassembled WGS sequence"/>
</dbReference>
<accession>A0ABW3JIU0</accession>